<sequence>MKTGRRTACFQLPSVPGLKDLSERLRDTAQWRMYHRVLGVGPKTAARLVKVTVVHNFLRWQDEAEPRLVSAPQDLTSSALQHITRVGSNNSSWEAVPTNTIIIY</sequence>
<proteinExistence type="predicted"/>
<reference evidence="1" key="1">
    <citation type="journal article" date="2023" name="Front. Mar. Sci.">
        <title>A new Merluccius polli reference genome to investigate the effects of global change in West African waters.</title>
        <authorList>
            <person name="Mateo J.L."/>
            <person name="Blanco-Fernandez C."/>
            <person name="Garcia-Vazquez E."/>
            <person name="Machado-Schiaffino G."/>
        </authorList>
    </citation>
    <scope>NUCLEOTIDE SEQUENCE</scope>
    <source>
        <strain evidence="1">C29</strain>
        <tissue evidence="1">Fin</tissue>
    </source>
</reference>
<dbReference type="EMBL" id="JAOPHQ010005718">
    <property type="protein sequence ID" value="KAK0134268.1"/>
    <property type="molecule type" value="Genomic_DNA"/>
</dbReference>
<keyword evidence="2" id="KW-1185">Reference proteome</keyword>
<dbReference type="AlphaFoldDB" id="A0AA47NR50"/>
<evidence type="ECO:0000313" key="1">
    <source>
        <dbReference type="EMBL" id="KAK0134268.1"/>
    </source>
</evidence>
<evidence type="ECO:0000313" key="2">
    <source>
        <dbReference type="Proteomes" id="UP001174136"/>
    </source>
</evidence>
<gene>
    <name evidence="1" type="ORF">N1851_030178</name>
</gene>
<accession>A0AA47NR50</accession>
<protein>
    <submittedName>
        <fullName evidence="1">Uncharacterized protein</fullName>
    </submittedName>
</protein>
<dbReference type="Proteomes" id="UP001174136">
    <property type="component" value="Unassembled WGS sequence"/>
</dbReference>
<name>A0AA47NR50_MERPO</name>
<comment type="caution">
    <text evidence="1">The sequence shown here is derived from an EMBL/GenBank/DDBJ whole genome shotgun (WGS) entry which is preliminary data.</text>
</comment>
<organism evidence="1 2">
    <name type="scientific">Merluccius polli</name>
    <name type="common">Benguela hake</name>
    <name type="synonym">Merluccius cadenati</name>
    <dbReference type="NCBI Taxonomy" id="89951"/>
    <lineage>
        <taxon>Eukaryota</taxon>
        <taxon>Metazoa</taxon>
        <taxon>Chordata</taxon>
        <taxon>Craniata</taxon>
        <taxon>Vertebrata</taxon>
        <taxon>Euteleostomi</taxon>
        <taxon>Actinopterygii</taxon>
        <taxon>Neopterygii</taxon>
        <taxon>Teleostei</taxon>
        <taxon>Neoteleostei</taxon>
        <taxon>Acanthomorphata</taxon>
        <taxon>Zeiogadaria</taxon>
        <taxon>Gadariae</taxon>
        <taxon>Gadiformes</taxon>
        <taxon>Gadoidei</taxon>
        <taxon>Merlucciidae</taxon>
        <taxon>Merluccius</taxon>
    </lineage>
</organism>